<gene>
    <name evidence="1" type="ORF">PoB_000754200</name>
</gene>
<evidence type="ECO:0000313" key="2">
    <source>
        <dbReference type="Proteomes" id="UP000735302"/>
    </source>
</evidence>
<organism evidence="1 2">
    <name type="scientific">Plakobranchus ocellatus</name>
    <dbReference type="NCBI Taxonomy" id="259542"/>
    <lineage>
        <taxon>Eukaryota</taxon>
        <taxon>Metazoa</taxon>
        <taxon>Spiralia</taxon>
        <taxon>Lophotrochozoa</taxon>
        <taxon>Mollusca</taxon>
        <taxon>Gastropoda</taxon>
        <taxon>Heterobranchia</taxon>
        <taxon>Euthyneura</taxon>
        <taxon>Panpulmonata</taxon>
        <taxon>Sacoglossa</taxon>
        <taxon>Placobranchoidea</taxon>
        <taxon>Plakobranchidae</taxon>
        <taxon>Plakobranchus</taxon>
    </lineage>
</organism>
<dbReference type="AlphaFoldDB" id="A0AAV3YFQ0"/>
<name>A0AAV3YFQ0_9GAST</name>
<sequence length="149" mass="17645">MEEEKEWKGRKGRVYEGTTVRPPMHMFFLQQLDPSLCEGLHLRLWPWHTNQRRRGSKIPVHAHQIKVALPETCINAVILALMKYVWSSIQNTQNYYQQFRGRLNMQKYTDMRTTRSTKNSWSAGDFWVTQLLPEPGISHPIVLRELLHC</sequence>
<evidence type="ECO:0000313" key="1">
    <source>
        <dbReference type="EMBL" id="GFN81036.1"/>
    </source>
</evidence>
<reference evidence="1 2" key="1">
    <citation type="journal article" date="2021" name="Elife">
        <title>Chloroplast acquisition without the gene transfer in kleptoplastic sea slugs, Plakobranchus ocellatus.</title>
        <authorList>
            <person name="Maeda T."/>
            <person name="Takahashi S."/>
            <person name="Yoshida T."/>
            <person name="Shimamura S."/>
            <person name="Takaki Y."/>
            <person name="Nagai Y."/>
            <person name="Toyoda A."/>
            <person name="Suzuki Y."/>
            <person name="Arimoto A."/>
            <person name="Ishii H."/>
            <person name="Satoh N."/>
            <person name="Nishiyama T."/>
            <person name="Hasebe M."/>
            <person name="Maruyama T."/>
            <person name="Minagawa J."/>
            <person name="Obokata J."/>
            <person name="Shigenobu S."/>
        </authorList>
    </citation>
    <scope>NUCLEOTIDE SEQUENCE [LARGE SCALE GENOMIC DNA]</scope>
</reference>
<dbReference type="EMBL" id="BLXT01000876">
    <property type="protein sequence ID" value="GFN81036.1"/>
    <property type="molecule type" value="Genomic_DNA"/>
</dbReference>
<dbReference type="Proteomes" id="UP000735302">
    <property type="component" value="Unassembled WGS sequence"/>
</dbReference>
<comment type="caution">
    <text evidence="1">The sequence shown here is derived from an EMBL/GenBank/DDBJ whole genome shotgun (WGS) entry which is preliminary data.</text>
</comment>
<accession>A0AAV3YFQ0</accession>
<protein>
    <submittedName>
        <fullName evidence="1">Uncharacterized protein</fullName>
    </submittedName>
</protein>
<keyword evidence="2" id="KW-1185">Reference proteome</keyword>
<proteinExistence type="predicted"/>